<dbReference type="OrthoDB" id="9773856at2"/>
<comment type="subunit">
    <text evidence="2 7">Heterodimer of SbcC and SbcD.</text>
</comment>
<dbReference type="GO" id="GO:0006260">
    <property type="term" value="P:DNA replication"/>
    <property type="evidence" value="ECO:0007669"/>
    <property type="project" value="UniProtKB-KW"/>
</dbReference>
<keyword evidence="11" id="KW-1185">Reference proteome</keyword>
<proteinExistence type="inferred from homology"/>
<dbReference type="GO" id="GO:0006310">
    <property type="term" value="P:DNA recombination"/>
    <property type="evidence" value="ECO:0007669"/>
    <property type="project" value="UniProtKB-KW"/>
</dbReference>
<dbReference type="InterPro" id="IPR026843">
    <property type="entry name" value="SbcD_C"/>
</dbReference>
<feature type="domain" description="Calcineurin-like phosphoesterase" evidence="8">
    <location>
        <begin position="1"/>
        <end position="141"/>
    </location>
</feature>
<feature type="domain" description="Nuclease SbcCD subunit D C-terminal" evidence="9">
    <location>
        <begin position="267"/>
        <end position="353"/>
    </location>
</feature>
<evidence type="ECO:0000259" key="8">
    <source>
        <dbReference type="Pfam" id="PF00149"/>
    </source>
</evidence>
<dbReference type="GO" id="GO:0008408">
    <property type="term" value="F:3'-5' exonuclease activity"/>
    <property type="evidence" value="ECO:0007669"/>
    <property type="project" value="InterPro"/>
</dbReference>
<dbReference type="SUPFAM" id="SSF56300">
    <property type="entry name" value="Metallo-dependent phosphatases"/>
    <property type="match status" value="1"/>
</dbReference>
<dbReference type="Pfam" id="PF12320">
    <property type="entry name" value="SbcD_C"/>
    <property type="match status" value="1"/>
</dbReference>
<dbReference type="GO" id="GO:0004519">
    <property type="term" value="F:endonuclease activity"/>
    <property type="evidence" value="ECO:0007669"/>
    <property type="project" value="UniProtKB-KW"/>
</dbReference>
<protein>
    <recommendedName>
        <fullName evidence="3 7">Nuclease SbcCD subunit D</fullName>
    </recommendedName>
</protein>
<sequence length="383" mass="42023">MRIIHTADWHLGRIFYGVRLIQDQAYALDQFINLVREAKPDAVVIAGDVYDRAVPPPEAVSLLDETLSRLVIDLRTRVILIAGNHDSPERLGFGTRLLSQSGLHVAGRVGLDPVWTTIPDAHGTVSFCTIPYAEPALVRERLGNPDLPDHAAAMRAVIAKARETRPRGTRSVLVAHALVIGSEESESERPLSVGGTGAVEPSVFDGFSFVALGHLHRPQRAGNDRIHYSGSLLQYSFSEAAHIKSVNLVELDAAGRCHLERIPLTPRHAVRCVTGTLEALLSAPAGNDADDYLSVTLLDKGPVFDPIGRLRSKYPNVLELKRMERLGRGDQAASRVDYRSLSDREIFTSFFQTVKGEAASEDEINAYLGVVERLHALERESQP</sequence>
<evidence type="ECO:0000256" key="4">
    <source>
        <dbReference type="ARBA" id="ARBA00022722"/>
    </source>
</evidence>
<evidence type="ECO:0000256" key="6">
    <source>
        <dbReference type="ARBA" id="ARBA00022839"/>
    </source>
</evidence>
<dbReference type="InParanoid" id="A0A1B4XGN6"/>
<keyword evidence="7" id="KW-0255">Endonuclease</keyword>
<evidence type="ECO:0000256" key="1">
    <source>
        <dbReference type="ARBA" id="ARBA00010555"/>
    </source>
</evidence>
<dbReference type="EMBL" id="AP014879">
    <property type="protein sequence ID" value="BAV33965.1"/>
    <property type="molecule type" value="Genomic_DNA"/>
</dbReference>
<evidence type="ECO:0000259" key="9">
    <source>
        <dbReference type="Pfam" id="PF12320"/>
    </source>
</evidence>
<dbReference type="InterPro" id="IPR004593">
    <property type="entry name" value="SbcD"/>
</dbReference>
<dbReference type="InterPro" id="IPR050535">
    <property type="entry name" value="DNA_Repair-Maintenance_Comp"/>
</dbReference>
<dbReference type="Pfam" id="PF00149">
    <property type="entry name" value="Metallophos"/>
    <property type="match status" value="1"/>
</dbReference>
<evidence type="ECO:0000256" key="7">
    <source>
        <dbReference type="RuleBase" id="RU363069"/>
    </source>
</evidence>
<keyword evidence="7" id="KW-0233">DNA recombination</keyword>
<dbReference type="InterPro" id="IPR004843">
    <property type="entry name" value="Calcineurin-like_PHP"/>
</dbReference>
<dbReference type="PANTHER" id="PTHR30337">
    <property type="entry name" value="COMPONENT OF ATP-DEPENDENT DSDNA EXONUCLEASE"/>
    <property type="match status" value="1"/>
</dbReference>
<dbReference type="PANTHER" id="PTHR30337:SF0">
    <property type="entry name" value="NUCLEASE SBCCD SUBUNIT D"/>
    <property type="match status" value="1"/>
</dbReference>
<evidence type="ECO:0000313" key="10">
    <source>
        <dbReference type="EMBL" id="BAV33965.1"/>
    </source>
</evidence>
<keyword evidence="7" id="KW-0235">DNA replication</keyword>
<dbReference type="AlphaFoldDB" id="A0A1B4XGN6"/>
<dbReference type="InterPro" id="IPR029052">
    <property type="entry name" value="Metallo-depent_PP-like"/>
</dbReference>
<keyword evidence="4 7" id="KW-0540">Nuclease</keyword>
<dbReference type="FunCoup" id="A0A1B4XGN6">
    <property type="interactions" value="46"/>
</dbReference>
<dbReference type="KEGG" id="slim:SCL_1660"/>
<dbReference type="InterPro" id="IPR041796">
    <property type="entry name" value="Mre11_N"/>
</dbReference>
<dbReference type="CDD" id="cd00840">
    <property type="entry name" value="MPP_Mre11_N"/>
    <property type="match status" value="1"/>
</dbReference>
<dbReference type="Gene3D" id="3.60.21.10">
    <property type="match status" value="1"/>
</dbReference>
<comment type="similarity">
    <text evidence="1 7">Belongs to the SbcD family.</text>
</comment>
<comment type="function">
    <text evidence="7">SbcCD cleaves DNA hairpin structures. These structures can inhibit DNA replication and are intermediates in certain DNA recombination reactions. The complex acts as a 3'-&gt;5' double strand exonuclease that can open hairpins. It also has a 5' single-strand endonuclease activity.</text>
</comment>
<name>A0A1B4XGN6_9GAMM</name>
<reference evidence="10 11" key="1">
    <citation type="submission" date="2015-05" db="EMBL/GenBank/DDBJ databases">
        <title>Complete genome sequence of a sulfur-oxidizing gammaproteobacterium strain HA5.</title>
        <authorList>
            <person name="Miura A."/>
            <person name="Kojima H."/>
            <person name="Fukui M."/>
        </authorList>
    </citation>
    <scope>NUCLEOTIDE SEQUENCE [LARGE SCALE GENOMIC DNA]</scope>
    <source>
        <strain evidence="10 11">HA5</strain>
    </source>
</reference>
<gene>
    <name evidence="7" type="primary">sbcD</name>
    <name evidence="10" type="ORF">SCL_1660</name>
</gene>
<evidence type="ECO:0000313" key="11">
    <source>
        <dbReference type="Proteomes" id="UP000243180"/>
    </source>
</evidence>
<keyword evidence="6 7" id="KW-0269">Exonuclease</keyword>
<accession>A0A1B4XGN6</accession>
<evidence type="ECO:0000256" key="2">
    <source>
        <dbReference type="ARBA" id="ARBA00011322"/>
    </source>
</evidence>
<dbReference type="NCBIfam" id="TIGR00619">
    <property type="entry name" value="sbcd"/>
    <property type="match status" value="1"/>
</dbReference>
<evidence type="ECO:0000256" key="3">
    <source>
        <dbReference type="ARBA" id="ARBA00013365"/>
    </source>
</evidence>
<dbReference type="Proteomes" id="UP000243180">
    <property type="component" value="Chromosome"/>
</dbReference>
<organism evidence="10 11">
    <name type="scientific">Sulfuricaulis limicola</name>
    <dbReference type="NCBI Taxonomy" id="1620215"/>
    <lineage>
        <taxon>Bacteria</taxon>
        <taxon>Pseudomonadati</taxon>
        <taxon>Pseudomonadota</taxon>
        <taxon>Gammaproteobacteria</taxon>
        <taxon>Acidiferrobacterales</taxon>
        <taxon>Acidiferrobacteraceae</taxon>
        <taxon>Sulfuricaulis</taxon>
    </lineage>
</organism>
<keyword evidence="5 7" id="KW-0378">Hydrolase</keyword>
<dbReference type="RefSeq" id="WP_096361908.1">
    <property type="nucleotide sequence ID" value="NZ_AP014879.1"/>
</dbReference>
<evidence type="ECO:0000256" key="5">
    <source>
        <dbReference type="ARBA" id="ARBA00022801"/>
    </source>
</evidence>